<comment type="caution">
    <text evidence="2">The sequence shown here is derived from an EMBL/GenBank/DDBJ whole genome shotgun (WGS) entry which is preliminary data.</text>
</comment>
<dbReference type="Proteomes" id="UP000821837">
    <property type="component" value="Unassembled WGS sequence"/>
</dbReference>
<organism evidence="2 3">
    <name type="scientific">Rhipicephalus sanguineus</name>
    <name type="common">Brown dog tick</name>
    <name type="synonym">Ixodes sanguineus</name>
    <dbReference type="NCBI Taxonomy" id="34632"/>
    <lineage>
        <taxon>Eukaryota</taxon>
        <taxon>Metazoa</taxon>
        <taxon>Ecdysozoa</taxon>
        <taxon>Arthropoda</taxon>
        <taxon>Chelicerata</taxon>
        <taxon>Arachnida</taxon>
        <taxon>Acari</taxon>
        <taxon>Parasitiformes</taxon>
        <taxon>Ixodida</taxon>
        <taxon>Ixodoidea</taxon>
        <taxon>Ixodidae</taxon>
        <taxon>Rhipicephalinae</taxon>
        <taxon>Rhipicephalus</taxon>
        <taxon>Rhipicephalus</taxon>
    </lineage>
</organism>
<keyword evidence="3" id="KW-1185">Reference proteome</keyword>
<dbReference type="EMBL" id="JABSTV010001250">
    <property type="protein sequence ID" value="KAH7955516.1"/>
    <property type="molecule type" value="Genomic_DNA"/>
</dbReference>
<evidence type="ECO:0000313" key="2">
    <source>
        <dbReference type="EMBL" id="KAH7955516.1"/>
    </source>
</evidence>
<accession>A0A9D4PTP5</accession>
<gene>
    <name evidence="2" type="ORF">HPB52_001190</name>
</gene>
<dbReference type="AlphaFoldDB" id="A0A9D4PTP5"/>
<sequence>MDDAAFVKGMSVSSSGYPGMAEPTPKPEEADVRQPCRVACEPVYDKNHFIQTDTVLLEDHVEPDGVVSCTGSVAGRPGVDKFGGRGSEIDMDTRDTRDTLDTRDNLGAKCRHVRPRSHPSYSDYIPSRDANPEEDEVNQKCHRKWHATSAKVQAQRPSQGHVRAAVALLPEVTVVRVRRHHSGCPAQQRRTPHRRLHIKHTLASPRSTAHQHTLGPNMGPSTAADARSPLSGRPLDDDDTKRCGKDGSRPAKPCGGLDLENVDVPQQVDEKTRPAGIGRRSTQSVARGNDTQDTRSDQLFTFGHNSHHLLRSLLPPPLAAMCAFRQMGARSRLEHSEPEVKLRTVSP</sequence>
<evidence type="ECO:0000256" key="1">
    <source>
        <dbReference type="SAM" id="MobiDB-lite"/>
    </source>
</evidence>
<name>A0A9D4PTP5_RHISA</name>
<proteinExistence type="predicted"/>
<evidence type="ECO:0000313" key="3">
    <source>
        <dbReference type="Proteomes" id="UP000821837"/>
    </source>
</evidence>
<feature type="compositionally biased region" description="Basic and acidic residues" evidence="1">
    <location>
        <begin position="78"/>
        <end position="106"/>
    </location>
</feature>
<reference evidence="2" key="1">
    <citation type="journal article" date="2020" name="Cell">
        <title>Large-Scale Comparative Analyses of Tick Genomes Elucidate Their Genetic Diversity and Vector Capacities.</title>
        <authorList>
            <consortium name="Tick Genome and Microbiome Consortium (TIGMIC)"/>
            <person name="Jia N."/>
            <person name="Wang J."/>
            <person name="Shi W."/>
            <person name="Du L."/>
            <person name="Sun Y."/>
            <person name="Zhan W."/>
            <person name="Jiang J.F."/>
            <person name="Wang Q."/>
            <person name="Zhang B."/>
            <person name="Ji P."/>
            <person name="Bell-Sakyi L."/>
            <person name="Cui X.M."/>
            <person name="Yuan T.T."/>
            <person name="Jiang B.G."/>
            <person name="Yang W.F."/>
            <person name="Lam T.T."/>
            <person name="Chang Q.C."/>
            <person name="Ding S.J."/>
            <person name="Wang X.J."/>
            <person name="Zhu J.G."/>
            <person name="Ruan X.D."/>
            <person name="Zhao L."/>
            <person name="Wei J.T."/>
            <person name="Ye R.Z."/>
            <person name="Que T.C."/>
            <person name="Du C.H."/>
            <person name="Zhou Y.H."/>
            <person name="Cheng J.X."/>
            <person name="Dai P.F."/>
            <person name="Guo W.B."/>
            <person name="Han X.H."/>
            <person name="Huang E.J."/>
            <person name="Li L.F."/>
            <person name="Wei W."/>
            <person name="Gao Y.C."/>
            <person name="Liu J.Z."/>
            <person name="Shao H.Z."/>
            <person name="Wang X."/>
            <person name="Wang C.C."/>
            <person name="Yang T.C."/>
            <person name="Huo Q.B."/>
            <person name="Li W."/>
            <person name="Chen H.Y."/>
            <person name="Chen S.E."/>
            <person name="Zhou L.G."/>
            <person name="Ni X.B."/>
            <person name="Tian J.H."/>
            <person name="Sheng Y."/>
            <person name="Liu T."/>
            <person name="Pan Y.S."/>
            <person name="Xia L.Y."/>
            <person name="Li J."/>
            <person name="Zhao F."/>
            <person name="Cao W.C."/>
        </authorList>
    </citation>
    <scope>NUCLEOTIDE SEQUENCE</scope>
    <source>
        <strain evidence="2">Rsan-2018</strain>
    </source>
</reference>
<feature type="compositionally biased region" description="Polar residues" evidence="1">
    <location>
        <begin position="280"/>
        <end position="289"/>
    </location>
</feature>
<feature type="compositionally biased region" description="Basic residues" evidence="1">
    <location>
        <begin position="190"/>
        <end position="200"/>
    </location>
</feature>
<protein>
    <submittedName>
        <fullName evidence="2">Uncharacterized protein</fullName>
    </submittedName>
</protein>
<feature type="region of interest" description="Disordered" evidence="1">
    <location>
        <begin position="1"/>
        <end position="32"/>
    </location>
</feature>
<feature type="region of interest" description="Disordered" evidence="1">
    <location>
        <begin position="78"/>
        <end position="159"/>
    </location>
</feature>
<feature type="compositionally biased region" description="Basic and acidic residues" evidence="1">
    <location>
        <begin position="239"/>
        <end position="249"/>
    </location>
</feature>
<reference evidence="2" key="2">
    <citation type="submission" date="2021-09" db="EMBL/GenBank/DDBJ databases">
        <authorList>
            <person name="Jia N."/>
            <person name="Wang J."/>
            <person name="Shi W."/>
            <person name="Du L."/>
            <person name="Sun Y."/>
            <person name="Zhan W."/>
            <person name="Jiang J."/>
            <person name="Wang Q."/>
            <person name="Zhang B."/>
            <person name="Ji P."/>
            <person name="Sakyi L.B."/>
            <person name="Cui X."/>
            <person name="Yuan T."/>
            <person name="Jiang B."/>
            <person name="Yang W."/>
            <person name="Lam T.T.-Y."/>
            <person name="Chang Q."/>
            <person name="Ding S."/>
            <person name="Wang X."/>
            <person name="Zhu J."/>
            <person name="Ruan X."/>
            <person name="Zhao L."/>
            <person name="Wei J."/>
            <person name="Que T."/>
            <person name="Du C."/>
            <person name="Cheng J."/>
            <person name="Dai P."/>
            <person name="Han X."/>
            <person name="Huang E."/>
            <person name="Gao Y."/>
            <person name="Liu J."/>
            <person name="Shao H."/>
            <person name="Ye R."/>
            <person name="Li L."/>
            <person name="Wei W."/>
            <person name="Wang X."/>
            <person name="Wang C."/>
            <person name="Huo Q."/>
            <person name="Li W."/>
            <person name="Guo W."/>
            <person name="Chen H."/>
            <person name="Chen S."/>
            <person name="Zhou L."/>
            <person name="Zhou L."/>
            <person name="Ni X."/>
            <person name="Tian J."/>
            <person name="Zhou Y."/>
            <person name="Sheng Y."/>
            <person name="Liu T."/>
            <person name="Pan Y."/>
            <person name="Xia L."/>
            <person name="Li J."/>
            <person name="Zhao F."/>
            <person name="Cao W."/>
        </authorList>
    </citation>
    <scope>NUCLEOTIDE SEQUENCE</scope>
    <source>
        <strain evidence="2">Rsan-2018</strain>
        <tissue evidence="2">Larvae</tissue>
    </source>
</reference>
<feature type="region of interest" description="Disordered" evidence="1">
    <location>
        <begin position="179"/>
        <end position="292"/>
    </location>
</feature>